<evidence type="ECO:0000313" key="3">
    <source>
        <dbReference type="Proteomes" id="UP000321635"/>
    </source>
</evidence>
<keyword evidence="3" id="KW-1185">Reference proteome</keyword>
<dbReference type="AlphaFoldDB" id="A0A511XCR5"/>
<accession>A0A511XCR5</accession>
<protein>
    <submittedName>
        <fullName evidence="2">Uncharacterized protein</fullName>
    </submittedName>
</protein>
<organism evidence="2 3">
    <name type="scientific">Acetobacter nitrogenifigens DSM 23921 = NBRC 105050</name>
    <dbReference type="NCBI Taxonomy" id="1120919"/>
    <lineage>
        <taxon>Bacteria</taxon>
        <taxon>Pseudomonadati</taxon>
        <taxon>Pseudomonadota</taxon>
        <taxon>Alphaproteobacteria</taxon>
        <taxon>Acetobacterales</taxon>
        <taxon>Acetobacteraceae</taxon>
        <taxon>Acetobacter</taxon>
    </lineage>
</organism>
<name>A0A511XCR5_9PROT</name>
<evidence type="ECO:0000256" key="1">
    <source>
        <dbReference type="SAM" id="MobiDB-lite"/>
    </source>
</evidence>
<sequence>MHPAVSVRRRIKARITTPVVYPRSAAIIAHSRAPHWRTHRGWRRRTEPARTSAMPPMVGTGAAA</sequence>
<proteinExistence type="predicted"/>
<reference evidence="2 3" key="1">
    <citation type="submission" date="2019-07" db="EMBL/GenBank/DDBJ databases">
        <title>Whole genome shotgun sequence of Acetobacter nitrogenifigens NBRC 105050.</title>
        <authorList>
            <person name="Hosoyama A."/>
            <person name="Uohara A."/>
            <person name="Ohji S."/>
            <person name="Ichikawa N."/>
        </authorList>
    </citation>
    <scope>NUCLEOTIDE SEQUENCE [LARGE SCALE GENOMIC DNA]</scope>
    <source>
        <strain evidence="2 3">NBRC 105050</strain>
    </source>
</reference>
<feature type="region of interest" description="Disordered" evidence="1">
    <location>
        <begin position="32"/>
        <end position="64"/>
    </location>
</feature>
<dbReference type="EMBL" id="BJYF01000021">
    <property type="protein sequence ID" value="GEN60758.1"/>
    <property type="molecule type" value="Genomic_DNA"/>
</dbReference>
<comment type="caution">
    <text evidence="2">The sequence shown here is derived from an EMBL/GenBank/DDBJ whole genome shotgun (WGS) entry which is preliminary data.</text>
</comment>
<feature type="compositionally biased region" description="Basic residues" evidence="1">
    <location>
        <begin position="32"/>
        <end position="43"/>
    </location>
</feature>
<dbReference type="Proteomes" id="UP000321635">
    <property type="component" value="Unassembled WGS sequence"/>
</dbReference>
<evidence type="ECO:0000313" key="2">
    <source>
        <dbReference type="EMBL" id="GEN60758.1"/>
    </source>
</evidence>
<gene>
    <name evidence="2" type="ORF">ANI02nite_26420</name>
</gene>